<evidence type="ECO:0000313" key="7">
    <source>
        <dbReference type="Proteomes" id="UP000251135"/>
    </source>
</evidence>
<dbReference type="InterPro" id="IPR036388">
    <property type="entry name" value="WH-like_DNA-bd_sf"/>
</dbReference>
<dbReference type="AlphaFoldDB" id="A0A363CW70"/>
<keyword evidence="3" id="KW-0418">Kinase</keyword>
<dbReference type="InterPro" id="IPR017508">
    <property type="entry name" value="HipA_N1"/>
</dbReference>
<dbReference type="OrthoDB" id="5349121at2"/>
<evidence type="ECO:0000256" key="2">
    <source>
        <dbReference type="ARBA" id="ARBA00022679"/>
    </source>
</evidence>
<dbReference type="Pfam" id="PF13657">
    <property type="entry name" value="Couple_hipA"/>
    <property type="match status" value="1"/>
</dbReference>
<evidence type="ECO:0000256" key="1">
    <source>
        <dbReference type="ARBA" id="ARBA00010164"/>
    </source>
</evidence>
<keyword evidence="2" id="KW-0808">Transferase</keyword>
<evidence type="ECO:0000256" key="3">
    <source>
        <dbReference type="ARBA" id="ARBA00022777"/>
    </source>
</evidence>
<dbReference type="Pfam" id="PF07804">
    <property type="entry name" value="HipA_C"/>
    <property type="match status" value="1"/>
</dbReference>
<reference evidence="6 7" key="1">
    <citation type="submission" date="2017-02" db="EMBL/GenBank/DDBJ databases">
        <title>Arcobacter caeni sp. nov, a new Arcobacter species isolated from reclaimed water.</title>
        <authorList>
            <person name="Figueras M.J."/>
            <person name="Perez-Cataluna A."/>
            <person name="Salas-Masso N."/>
        </authorList>
    </citation>
    <scope>NUCLEOTIDE SEQUENCE [LARGE SCALE GENOMIC DNA]</scope>
    <source>
        <strain evidence="6 7">RW17-10</strain>
    </source>
</reference>
<sequence>MINKEKVILELFEKEPQLTKKLIELKTDIKGSTLNNILKSLVESNSIERFGQGRATYYQRVYKETFSYKNITVLNDGIIIGELSFGDGKYIFEYNEKYKGSELIGIPRNENPYLSNTLFYIFENLIPESHRREKHLNIENFDDLADSLTTLLNTHGSYEFVYTYELFKYKKSNDKRPSYTTIKNKLLETYSYPNVLNYELDISDEILEDKSDTDYSSLSGYQNKIDINIDTKKQTIIIDTKNPHYLLKPFNKNIGEYFGDKNSYYPQVLVNEHLFMSFAKNELGFDVPYNGLIYHNGNFHYLIKRFDRYEEFRYEQYDFGQLLNIPSSKKYTASSDEVFHKANELLKDKNSKLELLRFYFYSYIIQHGDLHVKNIAIINIGKEKFTLSPLYDVISLGVIKGKDIDDLALPIQKKHKTQKSKFTIDDFLYLADILELNHLEVKNEFRKIAIKFIEMFPQYIEKTKELLHYDELSVSKTRHRKTNLIKKLNSFYEERLIALKKALIFEELEI</sequence>
<accession>A0A363CW70</accession>
<dbReference type="Gene3D" id="1.10.10.10">
    <property type="entry name" value="Winged helix-like DNA-binding domain superfamily/Winged helix DNA-binding domain"/>
    <property type="match status" value="1"/>
</dbReference>
<dbReference type="EMBL" id="MUXE01000033">
    <property type="protein sequence ID" value="PUE63329.1"/>
    <property type="molecule type" value="Genomic_DNA"/>
</dbReference>
<dbReference type="PANTHER" id="PTHR37419">
    <property type="entry name" value="SERINE/THREONINE-PROTEIN KINASE TOXIN HIPA"/>
    <property type="match status" value="1"/>
</dbReference>
<evidence type="ECO:0000259" key="4">
    <source>
        <dbReference type="Pfam" id="PF07804"/>
    </source>
</evidence>
<dbReference type="InterPro" id="IPR012893">
    <property type="entry name" value="HipA-like_C"/>
</dbReference>
<feature type="domain" description="HipA-like C-terminal" evidence="4">
    <location>
        <begin position="216"/>
        <end position="444"/>
    </location>
</feature>
<dbReference type="RefSeq" id="WP_108561319.1">
    <property type="nucleotide sequence ID" value="NZ_MUXE01000033.1"/>
</dbReference>
<name>A0A363CW70_9BACT</name>
<feature type="domain" description="HipA N-terminal subdomain 1" evidence="5">
    <location>
        <begin position="73"/>
        <end position="154"/>
    </location>
</feature>
<evidence type="ECO:0000259" key="5">
    <source>
        <dbReference type="Pfam" id="PF13657"/>
    </source>
</evidence>
<dbReference type="GO" id="GO:0005829">
    <property type="term" value="C:cytosol"/>
    <property type="evidence" value="ECO:0007669"/>
    <property type="project" value="TreeGrafter"/>
</dbReference>
<keyword evidence="7" id="KW-1185">Reference proteome</keyword>
<dbReference type="InterPro" id="IPR052028">
    <property type="entry name" value="HipA_Ser/Thr_kinase"/>
</dbReference>
<evidence type="ECO:0000313" key="6">
    <source>
        <dbReference type="EMBL" id="PUE63329.1"/>
    </source>
</evidence>
<protein>
    <submittedName>
        <fullName evidence="6">Uncharacterized protein</fullName>
    </submittedName>
</protein>
<dbReference type="PANTHER" id="PTHR37419:SF1">
    <property type="entry name" value="SERINE_THREONINE-PROTEIN KINASE TOXIN HIPA"/>
    <property type="match status" value="1"/>
</dbReference>
<comment type="similarity">
    <text evidence="1">Belongs to the HipA Ser/Thr kinase family.</text>
</comment>
<dbReference type="Proteomes" id="UP000251135">
    <property type="component" value="Unassembled WGS sequence"/>
</dbReference>
<organism evidence="6 7">
    <name type="scientific">Arcobacter caeni</name>
    <dbReference type="NCBI Taxonomy" id="1912877"/>
    <lineage>
        <taxon>Bacteria</taxon>
        <taxon>Pseudomonadati</taxon>
        <taxon>Campylobacterota</taxon>
        <taxon>Epsilonproteobacteria</taxon>
        <taxon>Campylobacterales</taxon>
        <taxon>Arcobacteraceae</taxon>
        <taxon>Arcobacter</taxon>
    </lineage>
</organism>
<dbReference type="GO" id="GO:0004674">
    <property type="term" value="F:protein serine/threonine kinase activity"/>
    <property type="evidence" value="ECO:0007669"/>
    <property type="project" value="TreeGrafter"/>
</dbReference>
<proteinExistence type="inferred from homology"/>
<comment type="caution">
    <text evidence="6">The sequence shown here is derived from an EMBL/GenBank/DDBJ whole genome shotgun (WGS) entry which is preliminary data.</text>
</comment>
<gene>
    <name evidence="6" type="ORF">B0174_11895</name>
</gene>